<evidence type="ECO:0000313" key="1">
    <source>
        <dbReference type="EMBL" id="RXK39080.1"/>
    </source>
</evidence>
<dbReference type="EMBL" id="SDIL01000036">
    <property type="protein sequence ID" value="RXK39080.1"/>
    <property type="molecule type" value="Genomic_DNA"/>
</dbReference>
<dbReference type="AlphaFoldDB" id="A0A4Q1BMW7"/>
<reference evidence="1 2" key="1">
    <citation type="submission" date="2016-06" db="EMBL/GenBank/DDBJ databases">
        <title>Evolution of pathogenesis and genome organization in the Tremellales.</title>
        <authorList>
            <person name="Cuomo C."/>
            <person name="Litvintseva A."/>
            <person name="Heitman J."/>
            <person name="Chen Y."/>
            <person name="Sun S."/>
            <person name="Springer D."/>
            <person name="Dromer F."/>
            <person name="Young S."/>
            <person name="Zeng Q."/>
            <person name="Chapman S."/>
            <person name="Gujja S."/>
            <person name="Saif S."/>
            <person name="Birren B."/>
        </authorList>
    </citation>
    <scope>NUCLEOTIDE SEQUENCE [LARGE SCALE GENOMIC DNA]</scope>
    <source>
        <strain evidence="1 2">ATCC 28783</strain>
    </source>
</reference>
<gene>
    <name evidence="1" type="ORF">M231_03585</name>
</gene>
<evidence type="ECO:0000313" key="2">
    <source>
        <dbReference type="Proteomes" id="UP000289152"/>
    </source>
</evidence>
<dbReference type="InParanoid" id="A0A4Q1BMW7"/>
<protein>
    <submittedName>
        <fullName evidence="1">Uncharacterized protein</fullName>
    </submittedName>
</protein>
<organism evidence="1 2">
    <name type="scientific">Tremella mesenterica</name>
    <name type="common">Jelly fungus</name>
    <dbReference type="NCBI Taxonomy" id="5217"/>
    <lineage>
        <taxon>Eukaryota</taxon>
        <taxon>Fungi</taxon>
        <taxon>Dikarya</taxon>
        <taxon>Basidiomycota</taxon>
        <taxon>Agaricomycotina</taxon>
        <taxon>Tremellomycetes</taxon>
        <taxon>Tremellales</taxon>
        <taxon>Tremellaceae</taxon>
        <taxon>Tremella</taxon>
    </lineage>
</organism>
<dbReference type="VEuPathDB" id="FungiDB:TREMEDRAFT_59480"/>
<keyword evidence="2" id="KW-1185">Reference proteome</keyword>
<name>A0A4Q1BMW7_TREME</name>
<comment type="caution">
    <text evidence="1">The sequence shown here is derived from an EMBL/GenBank/DDBJ whole genome shotgun (WGS) entry which is preliminary data.</text>
</comment>
<dbReference type="Proteomes" id="UP000289152">
    <property type="component" value="Unassembled WGS sequence"/>
</dbReference>
<accession>A0A4Q1BMW7</accession>
<proteinExistence type="predicted"/>
<sequence length="215" mass="23114">MGNTFGGPTFQLPLEHLFIGFDGSSIEFHERLLEDSTTGGDNAMRFLQETLTAIFPTLTANADSGIHIIIAGGMIEIHTPGGGGEGTALPKLGRGDAVPETHAIFVLPHSCWPPDFVTGLKNRTGSVSIEARVDRPSIETLIDVCSKQWAGPKSKTTLTVLVTENLKGLLPRLPKARRKLIKRKGSLLILKGTTDHDPAAKQLGVTVISMPEIFQ</sequence>